<dbReference type="GO" id="GO:0006508">
    <property type="term" value="P:proteolysis"/>
    <property type="evidence" value="ECO:0007669"/>
    <property type="project" value="UniProtKB-KW"/>
</dbReference>
<dbReference type="PATRIC" id="fig|913848.6.peg.867"/>
<name>A0A0R1F8Q3_9LACO</name>
<comment type="caution">
    <text evidence="9">The sequence shown here is derived from an EMBL/GenBank/DDBJ whole genome shotgun (WGS) entry which is preliminary data.</text>
</comment>
<reference evidence="9 10" key="1">
    <citation type="journal article" date="2015" name="Genome Announc.">
        <title>Expanding the biotechnology potential of lactobacilli through comparative genomics of 213 strains and associated genera.</title>
        <authorList>
            <person name="Sun Z."/>
            <person name="Harris H.M."/>
            <person name="McCann A."/>
            <person name="Guo C."/>
            <person name="Argimon S."/>
            <person name="Zhang W."/>
            <person name="Yang X."/>
            <person name="Jeffery I.B."/>
            <person name="Cooney J.C."/>
            <person name="Kagawa T.F."/>
            <person name="Liu W."/>
            <person name="Song Y."/>
            <person name="Salvetti E."/>
            <person name="Wrobel A."/>
            <person name="Rasinkangas P."/>
            <person name="Parkhill J."/>
            <person name="Rea M.C."/>
            <person name="O'Sullivan O."/>
            <person name="Ritari J."/>
            <person name="Douillard F.P."/>
            <person name="Paul Ross R."/>
            <person name="Yang R."/>
            <person name="Briner A.E."/>
            <person name="Felis G.E."/>
            <person name="de Vos W.M."/>
            <person name="Barrangou R."/>
            <person name="Klaenhammer T.R."/>
            <person name="Caufield P.W."/>
            <person name="Cui Y."/>
            <person name="Zhang H."/>
            <person name="O'Toole P.W."/>
        </authorList>
    </citation>
    <scope>NUCLEOTIDE SEQUENCE [LARGE SCALE GENOMIC DNA]</scope>
    <source>
        <strain evidence="9 10">DSM 20001</strain>
    </source>
</reference>
<feature type="domain" description="Oligopeptidase F N-terminal" evidence="8">
    <location>
        <begin position="116"/>
        <end position="185"/>
    </location>
</feature>
<organism evidence="9 10">
    <name type="scientific">Loigolactobacillus coryniformis subsp. coryniformis KCTC 3167 = DSM 20001</name>
    <dbReference type="NCBI Taxonomy" id="913848"/>
    <lineage>
        <taxon>Bacteria</taxon>
        <taxon>Bacillati</taxon>
        <taxon>Bacillota</taxon>
        <taxon>Bacilli</taxon>
        <taxon>Lactobacillales</taxon>
        <taxon>Lactobacillaceae</taxon>
        <taxon>Loigolactobacillus</taxon>
    </lineage>
</organism>
<evidence type="ECO:0000313" key="10">
    <source>
        <dbReference type="Proteomes" id="UP000051181"/>
    </source>
</evidence>
<keyword evidence="5 6" id="KW-0482">Metalloprotease</keyword>
<evidence type="ECO:0000256" key="3">
    <source>
        <dbReference type="ARBA" id="ARBA00022801"/>
    </source>
</evidence>
<evidence type="ECO:0000256" key="1">
    <source>
        <dbReference type="ARBA" id="ARBA00022670"/>
    </source>
</evidence>
<dbReference type="eggNOG" id="COG1164">
    <property type="taxonomic scope" value="Bacteria"/>
</dbReference>
<comment type="cofactor">
    <cofactor evidence="6">
        <name>Zn(2+)</name>
        <dbReference type="ChEBI" id="CHEBI:29105"/>
    </cofactor>
    <text evidence="6">Binds 1 zinc ion.</text>
</comment>
<dbReference type="SUPFAM" id="SSF55486">
    <property type="entry name" value="Metalloproteases ('zincins'), catalytic domain"/>
    <property type="match status" value="1"/>
</dbReference>
<keyword evidence="4 6" id="KW-0862">Zinc</keyword>
<dbReference type="Pfam" id="PF08439">
    <property type="entry name" value="Peptidase_M3_N"/>
    <property type="match status" value="1"/>
</dbReference>
<evidence type="ECO:0000256" key="6">
    <source>
        <dbReference type="RuleBase" id="RU368091"/>
    </source>
</evidence>
<dbReference type="Pfam" id="PF01432">
    <property type="entry name" value="Peptidase_M3"/>
    <property type="match status" value="1"/>
</dbReference>
<dbReference type="GO" id="GO:0004222">
    <property type="term" value="F:metalloendopeptidase activity"/>
    <property type="evidence" value="ECO:0007669"/>
    <property type="project" value="UniProtKB-UniRule"/>
</dbReference>
<comment type="function">
    <text evidence="6">Has oligopeptidase activity and degrades a variety of small bioactive peptides.</text>
</comment>
<sequence>MSTKTLPTREQVPTELTWDLTTVYPSDTDWENAFKEITTLGQDAAKLKGTLGDSARDLSDGLDQIFDLYRKLEKLYVYASLKHNQDNDNPTYQGMDQRAGALVAQVSAQVSFLEPEILAIPADELKNYIDSSTNLQVYQHYLEQVTATRKHVLSAEAEELLAGASDVFDASAATFNVLNDVDLPFPTVKDAQGNDVELSQGVYGTLIESTNRDVRKQAFQQLYKVYRQFRNTLASTLSSHIKMHNYQARVHHYDSARQAALSANHIPESVYDTLVAEVEKNLPLLHRYVALRKKILEVDQLHMYDMYTPLTGEPSLSYTYDEAKAEVLKATKVLGREYTSIVQEAFDTRWIDVVENKGKTSGAYSSGMYDTNPYILLNWQNNLNNLYTLVHEMGHSVHSHYTHHNQPYVYGDYAIFVAEIASTTNENLLTDYLLKQQTDPRTRAYILNYYLDGFKGTIFRQTQFAEFEHFIHTEDAKGVPLTAEHLSDYYSKLNQKYYGPAVENDPEIALEWSRIPHFYFNYYVYQYATGFAAATTLADKIINGERADRNAYIDYLKSGSSAYPIAIMQKAGVDMTQPAYLEQAFKVFEQRLNELETLLKNLD</sequence>
<evidence type="ECO:0000259" key="7">
    <source>
        <dbReference type="Pfam" id="PF01432"/>
    </source>
</evidence>
<dbReference type="PANTHER" id="PTHR11804">
    <property type="entry name" value="PROTEASE M3 THIMET OLIGOPEPTIDASE-RELATED"/>
    <property type="match status" value="1"/>
</dbReference>
<dbReference type="PANTHER" id="PTHR11804:SF84">
    <property type="entry name" value="SACCHAROLYSIN"/>
    <property type="match status" value="1"/>
</dbReference>
<proteinExistence type="inferred from homology"/>
<dbReference type="InterPro" id="IPR004438">
    <property type="entry name" value="Peptidase_M3B"/>
</dbReference>
<accession>A0A0R1F8Q3</accession>
<dbReference type="InterPro" id="IPR013647">
    <property type="entry name" value="OligopepF_N_dom"/>
</dbReference>
<dbReference type="GeneID" id="65918280"/>
<dbReference type="Proteomes" id="UP000051181">
    <property type="component" value="Unassembled WGS sequence"/>
</dbReference>
<dbReference type="InterPro" id="IPR042088">
    <property type="entry name" value="OligoPept_F_C"/>
</dbReference>
<evidence type="ECO:0000256" key="2">
    <source>
        <dbReference type="ARBA" id="ARBA00022723"/>
    </source>
</evidence>
<dbReference type="CDD" id="cd09608">
    <property type="entry name" value="M3B_PepF"/>
    <property type="match status" value="1"/>
</dbReference>
<evidence type="ECO:0000256" key="4">
    <source>
        <dbReference type="ARBA" id="ARBA00022833"/>
    </source>
</evidence>
<keyword evidence="1 6" id="KW-0645">Protease</keyword>
<dbReference type="InterPro" id="IPR045090">
    <property type="entry name" value="Pept_M3A_M3B"/>
</dbReference>
<dbReference type="Gene3D" id="1.10.287.830">
    <property type="entry name" value="putative peptidase helix hairpin domain like"/>
    <property type="match status" value="1"/>
</dbReference>
<dbReference type="AlphaFoldDB" id="A0A0R1F8Q3"/>
<dbReference type="Gene3D" id="1.20.140.70">
    <property type="entry name" value="Oligopeptidase f, N-terminal domain"/>
    <property type="match status" value="1"/>
</dbReference>
<dbReference type="EMBL" id="AZCN01000020">
    <property type="protein sequence ID" value="KRK18096.1"/>
    <property type="molecule type" value="Genomic_DNA"/>
</dbReference>
<dbReference type="GO" id="GO:0006518">
    <property type="term" value="P:peptide metabolic process"/>
    <property type="evidence" value="ECO:0007669"/>
    <property type="project" value="TreeGrafter"/>
</dbReference>
<feature type="domain" description="Peptidase M3A/M3B catalytic" evidence="7">
    <location>
        <begin position="206"/>
        <end position="586"/>
    </location>
</feature>
<keyword evidence="3 6" id="KW-0378">Hydrolase</keyword>
<gene>
    <name evidence="9" type="ORF">FD22_GL000837</name>
</gene>
<evidence type="ECO:0000259" key="8">
    <source>
        <dbReference type="Pfam" id="PF08439"/>
    </source>
</evidence>
<dbReference type="Gene3D" id="1.10.1370.20">
    <property type="entry name" value="Oligoendopeptidase f, C-terminal domain"/>
    <property type="match status" value="1"/>
</dbReference>
<dbReference type="InterPro" id="IPR001567">
    <property type="entry name" value="Pept_M3A_M3B_dom"/>
</dbReference>
<evidence type="ECO:0000313" key="9">
    <source>
        <dbReference type="EMBL" id="KRK18096.1"/>
    </source>
</evidence>
<dbReference type="RefSeq" id="WP_010010304.1">
    <property type="nucleotide sequence ID" value="NZ_AZCN01000020.1"/>
</dbReference>
<protein>
    <recommendedName>
        <fullName evidence="6">Oligopeptidase F</fullName>
        <ecNumber evidence="6">3.4.24.-</ecNumber>
    </recommendedName>
</protein>
<dbReference type="GO" id="GO:0046872">
    <property type="term" value="F:metal ion binding"/>
    <property type="evidence" value="ECO:0007669"/>
    <property type="project" value="UniProtKB-UniRule"/>
</dbReference>
<dbReference type="EC" id="3.4.24.-" evidence="6"/>
<comment type="similarity">
    <text evidence="6">Belongs to the peptidase M3B family.</text>
</comment>
<keyword evidence="2 6" id="KW-0479">Metal-binding</keyword>
<evidence type="ECO:0000256" key="5">
    <source>
        <dbReference type="ARBA" id="ARBA00023049"/>
    </source>
</evidence>
<dbReference type="NCBIfam" id="TIGR00181">
    <property type="entry name" value="pepF"/>
    <property type="match status" value="1"/>
</dbReference>